<proteinExistence type="predicted"/>
<dbReference type="Gene3D" id="3.30.930.30">
    <property type="match status" value="1"/>
</dbReference>
<dbReference type="RefSeq" id="WP_346034134.1">
    <property type="nucleotide sequence ID" value="NZ_BAABHV010000036.1"/>
</dbReference>
<feature type="region of interest" description="Disordered" evidence="1">
    <location>
        <begin position="25"/>
        <end position="44"/>
    </location>
</feature>
<name>A0ABP9KSH5_9SPHN</name>
<dbReference type="Proteomes" id="UP001500518">
    <property type="component" value="Unassembled WGS sequence"/>
</dbReference>
<reference evidence="4" key="1">
    <citation type="journal article" date="2019" name="Int. J. Syst. Evol. Microbiol.">
        <title>The Global Catalogue of Microorganisms (GCM) 10K type strain sequencing project: providing services to taxonomists for standard genome sequencing and annotation.</title>
        <authorList>
            <consortium name="The Broad Institute Genomics Platform"/>
            <consortium name="The Broad Institute Genome Sequencing Center for Infectious Disease"/>
            <person name="Wu L."/>
            <person name="Ma J."/>
        </authorList>
    </citation>
    <scope>NUCLEOTIDE SEQUENCE [LARGE SCALE GENOMIC DNA]</scope>
    <source>
        <strain evidence="4">JCM 18014</strain>
    </source>
</reference>
<keyword evidence="4" id="KW-1185">Reference proteome</keyword>
<dbReference type="InterPro" id="IPR005094">
    <property type="entry name" value="Endonuclease_MobA/VirD2"/>
</dbReference>
<feature type="compositionally biased region" description="Basic and acidic residues" evidence="1">
    <location>
        <begin position="325"/>
        <end position="346"/>
    </location>
</feature>
<dbReference type="Pfam" id="PF03432">
    <property type="entry name" value="Relaxase"/>
    <property type="match status" value="1"/>
</dbReference>
<evidence type="ECO:0000313" key="3">
    <source>
        <dbReference type="EMBL" id="GAA5063505.1"/>
    </source>
</evidence>
<feature type="region of interest" description="Disordered" evidence="1">
    <location>
        <begin position="309"/>
        <end position="346"/>
    </location>
</feature>
<evidence type="ECO:0000313" key="4">
    <source>
        <dbReference type="Proteomes" id="UP001500518"/>
    </source>
</evidence>
<gene>
    <name evidence="3" type="ORF">GCM10023208_34530</name>
</gene>
<dbReference type="EMBL" id="BAABHV010000036">
    <property type="protein sequence ID" value="GAA5063505.1"/>
    <property type="molecule type" value="Genomic_DNA"/>
</dbReference>
<evidence type="ECO:0000256" key="1">
    <source>
        <dbReference type="SAM" id="MobiDB-lite"/>
    </source>
</evidence>
<organism evidence="3 4">
    <name type="scientific">Erythrobacter westpacificensis</name>
    <dbReference type="NCBI Taxonomy" id="1055231"/>
    <lineage>
        <taxon>Bacteria</taxon>
        <taxon>Pseudomonadati</taxon>
        <taxon>Pseudomonadota</taxon>
        <taxon>Alphaproteobacteria</taxon>
        <taxon>Sphingomonadales</taxon>
        <taxon>Erythrobacteraceae</taxon>
        <taxon>Erythrobacter/Porphyrobacter group</taxon>
        <taxon>Erythrobacter</taxon>
    </lineage>
</organism>
<protein>
    <recommendedName>
        <fullName evidence="2">MobA/VirD2-like nuclease domain-containing protein</fullName>
    </recommendedName>
</protein>
<feature type="domain" description="MobA/VirD2-like nuclease" evidence="2">
    <location>
        <begin position="121"/>
        <end position="202"/>
    </location>
</feature>
<evidence type="ECO:0000259" key="2">
    <source>
        <dbReference type="Pfam" id="PF03432"/>
    </source>
</evidence>
<comment type="caution">
    <text evidence="3">The sequence shown here is derived from an EMBL/GenBank/DDBJ whole genome shotgun (WGS) entry which is preliminary data.</text>
</comment>
<accession>A0ABP9KSH5</accession>
<sequence>MSDFDSSFEGRSLAQLFRPRMVSDPNAKGMDRLLRPNGPRRPSVLGTKARLGRVVSRAPEVMVKVTGRPKGKNHVAAHFDYIGRKGELALERRGGDILADRETRNEVAALWGDPVYWRDNATTAAVSMIFSMPQGTDPAKVLASVRAVAQSEIEDEWDYVMALHTDTPRPHVHLTVAARGDTGRRFNPRPHTLHHFRERFAEELRARGVTAEATPRAARGIGRAGQSMALHQMRQRLKAGTAMQPRANRQFRSAVIGDYQRKTPPPPFVKRSKDSWAETRRLYLAAADQLAGSGDPDDRKLADQVRAFVRGGRTPTAHEQALAAIERRAERQRQPERRPKPPDRAR</sequence>